<sequence>MFNKLKHIKDLKKQGKVMQNELASVVHEGSSAHGKVKIVVNGNRDLVEVTIDPEFLSDAKKLEEAIKSAWKDATGMKFQMKLAKKMQDMGGLDMLKNLGGGGE</sequence>
<dbReference type="AlphaFoldDB" id="A0A2M8LGF3"/>
<gene>
    <name evidence="2" type="ORF">COV05_04145</name>
</gene>
<dbReference type="EMBL" id="PFEU01000018">
    <property type="protein sequence ID" value="PJE76531.1"/>
    <property type="molecule type" value="Genomic_DNA"/>
</dbReference>
<dbReference type="PANTHER" id="PTHR33449:SF1">
    <property type="entry name" value="NUCLEOID-ASSOCIATED PROTEIN YBAB"/>
    <property type="match status" value="1"/>
</dbReference>
<evidence type="ECO:0000256" key="1">
    <source>
        <dbReference type="ARBA" id="ARBA00023125"/>
    </source>
</evidence>
<dbReference type="Pfam" id="PF02575">
    <property type="entry name" value="YbaB_DNA_bd"/>
    <property type="match status" value="1"/>
</dbReference>
<keyword evidence="1" id="KW-0238">DNA-binding</keyword>
<organism evidence="2 3">
    <name type="scientific">Candidatus Uhrbacteria bacterium CG10_big_fil_rev_8_21_14_0_10_48_16</name>
    <dbReference type="NCBI Taxonomy" id="1975038"/>
    <lineage>
        <taxon>Bacteria</taxon>
        <taxon>Candidatus Uhriibacteriota</taxon>
    </lineage>
</organism>
<dbReference type="GO" id="GO:0003677">
    <property type="term" value="F:DNA binding"/>
    <property type="evidence" value="ECO:0007669"/>
    <property type="project" value="UniProtKB-KW"/>
</dbReference>
<reference evidence="3" key="1">
    <citation type="submission" date="2017-09" db="EMBL/GenBank/DDBJ databases">
        <title>Depth-based differentiation of microbial function through sediment-hosted aquifers and enrichment of novel symbionts in the deep terrestrial subsurface.</title>
        <authorList>
            <person name="Probst A.J."/>
            <person name="Ladd B."/>
            <person name="Jarett J.K."/>
            <person name="Geller-Mcgrath D.E."/>
            <person name="Sieber C.M.K."/>
            <person name="Emerson J.B."/>
            <person name="Anantharaman K."/>
            <person name="Thomas B.C."/>
            <person name="Malmstrom R."/>
            <person name="Stieglmeier M."/>
            <person name="Klingl A."/>
            <person name="Woyke T."/>
            <person name="Ryan C.M."/>
            <person name="Banfield J.F."/>
        </authorList>
    </citation>
    <scope>NUCLEOTIDE SEQUENCE [LARGE SCALE GENOMIC DNA]</scope>
</reference>
<dbReference type="Proteomes" id="UP000231436">
    <property type="component" value="Unassembled WGS sequence"/>
</dbReference>
<dbReference type="InterPro" id="IPR004401">
    <property type="entry name" value="YbaB/EbfC"/>
</dbReference>
<evidence type="ECO:0000313" key="2">
    <source>
        <dbReference type="EMBL" id="PJE76531.1"/>
    </source>
</evidence>
<dbReference type="NCBIfam" id="TIGR00103">
    <property type="entry name" value="DNA_YbaB_EbfC"/>
    <property type="match status" value="1"/>
</dbReference>
<proteinExistence type="predicted"/>
<protein>
    <submittedName>
        <fullName evidence="2">Nucleoid-associated protein, YbaB/EbfC family</fullName>
    </submittedName>
</protein>
<dbReference type="InterPro" id="IPR036894">
    <property type="entry name" value="YbaB-like_sf"/>
</dbReference>
<dbReference type="PIRSF" id="PIRSF004555">
    <property type="entry name" value="UCP004555"/>
    <property type="match status" value="1"/>
</dbReference>
<name>A0A2M8LGF3_9BACT</name>
<dbReference type="PANTHER" id="PTHR33449">
    <property type="entry name" value="NUCLEOID-ASSOCIATED PROTEIN YBAB"/>
    <property type="match status" value="1"/>
</dbReference>
<dbReference type="SUPFAM" id="SSF82607">
    <property type="entry name" value="YbaB-like"/>
    <property type="match status" value="1"/>
</dbReference>
<evidence type="ECO:0000313" key="3">
    <source>
        <dbReference type="Proteomes" id="UP000231436"/>
    </source>
</evidence>
<accession>A0A2M8LGF3</accession>
<comment type="caution">
    <text evidence="2">The sequence shown here is derived from an EMBL/GenBank/DDBJ whole genome shotgun (WGS) entry which is preliminary data.</text>
</comment>
<dbReference type="Gene3D" id="3.30.1310.10">
    <property type="entry name" value="Nucleoid-associated protein YbaB-like domain"/>
    <property type="match status" value="1"/>
</dbReference>